<feature type="region of interest" description="Disordered" evidence="1">
    <location>
        <begin position="1"/>
        <end position="30"/>
    </location>
</feature>
<dbReference type="EMBL" id="OU898279">
    <property type="protein sequence ID" value="CAG9833295.1"/>
    <property type="molecule type" value="Genomic_DNA"/>
</dbReference>
<dbReference type="Proteomes" id="UP001153709">
    <property type="component" value="Chromosome 4"/>
</dbReference>
<gene>
    <name evidence="2" type="ORF">DIABBA_LOCUS6705</name>
</gene>
<dbReference type="AlphaFoldDB" id="A0A9N9XA03"/>
<accession>A0A9N9XA03</accession>
<protein>
    <submittedName>
        <fullName evidence="2">Uncharacterized protein</fullName>
    </submittedName>
</protein>
<feature type="compositionally biased region" description="Basic residues" evidence="1">
    <location>
        <begin position="151"/>
        <end position="162"/>
    </location>
</feature>
<proteinExistence type="predicted"/>
<sequence>MYKDQRRNYKKKKDSVKTVDGNGGKIRKTEGNIVPKRITIPPDFFKHESALISSPKRSRTDFPIENLHGLFDKCVNIRRSKRVYNKNHRQNIGINYSPTSENSQNGLKKFDNPKSLRNERSLIFNTQVNLTTYREKDLKEFQTSNSDKKHERSKQKQSIKKSKSIFEQINKLYARSSQDYNFDNTVREESSNQNFCVTLAKQISLRIELDRKTIGVCKSRILTEIKKIDSILSGKIKMNNTPAESKCTYYYPQENTCDINFSLYNKSEWVFETPPRQRIPAMSIEESELQPAVLCTTKKEKQLFEWKKKLQVKTTDFNGKENIPINNYMDNVATTFNYDGNMQSPNFSKAFASACNSNSNQPVRNTDHFIKPATLNKGHPLMTVLTRPQKSTIKKAITFSRVKRKFDTAMETNNDENSLENGNQRTSALGANLFGRVDKEDFKFRPMDTVVNEYHNFPFSAASSLNNLLTQNFDFLPKNNSFKMESMDMDENENSFTFDSLQVKSSDFHF</sequence>
<dbReference type="OrthoDB" id="6728192at2759"/>
<feature type="compositionally biased region" description="Basic and acidic residues" evidence="1">
    <location>
        <begin position="141"/>
        <end position="150"/>
    </location>
</feature>
<organism evidence="2 3">
    <name type="scientific">Diabrotica balteata</name>
    <name type="common">Banded cucumber beetle</name>
    <dbReference type="NCBI Taxonomy" id="107213"/>
    <lineage>
        <taxon>Eukaryota</taxon>
        <taxon>Metazoa</taxon>
        <taxon>Ecdysozoa</taxon>
        <taxon>Arthropoda</taxon>
        <taxon>Hexapoda</taxon>
        <taxon>Insecta</taxon>
        <taxon>Pterygota</taxon>
        <taxon>Neoptera</taxon>
        <taxon>Endopterygota</taxon>
        <taxon>Coleoptera</taxon>
        <taxon>Polyphaga</taxon>
        <taxon>Cucujiformia</taxon>
        <taxon>Chrysomeloidea</taxon>
        <taxon>Chrysomelidae</taxon>
        <taxon>Galerucinae</taxon>
        <taxon>Diabroticina</taxon>
        <taxon>Diabroticites</taxon>
        <taxon>Diabrotica</taxon>
    </lineage>
</organism>
<reference evidence="2" key="1">
    <citation type="submission" date="2022-01" db="EMBL/GenBank/DDBJ databases">
        <authorList>
            <person name="King R."/>
        </authorList>
    </citation>
    <scope>NUCLEOTIDE SEQUENCE</scope>
</reference>
<evidence type="ECO:0000256" key="1">
    <source>
        <dbReference type="SAM" id="MobiDB-lite"/>
    </source>
</evidence>
<feature type="compositionally biased region" description="Polar residues" evidence="1">
    <location>
        <begin position="94"/>
        <end position="106"/>
    </location>
</feature>
<evidence type="ECO:0000313" key="2">
    <source>
        <dbReference type="EMBL" id="CAG9833295.1"/>
    </source>
</evidence>
<feature type="region of interest" description="Disordered" evidence="1">
    <location>
        <begin position="141"/>
        <end position="162"/>
    </location>
</feature>
<feature type="region of interest" description="Disordered" evidence="1">
    <location>
        <begin position="94"/>
        <end position="113"/>
    </location>
</feature>
<evidence type="ECO:0000313" key="3">
    <source>
        <dbReference type="Proteomes" id="UP001153709"/>
    </source>
</evidence>
<keyword evidence="3" id="KW-1185">Reference proteome</keyword>
<name>A0A9N9XA03_DIABA</name>